<dbReference type="Proteomes" id="UP000245068">
    <property type="component" value="Unassembled WGS sequence"/>
</dbReference>
<evidence type="ECO:0000256" key="1">
    <source>
        <dbReference type="SAM" id="Phobius"/>
    </source>
</evidence>
<name>A0A2T8WQI3_SALET</name>
<keyword evidence="1" id="KW-0812">Transmembrane</keyword>
<keyword evidence="1" id="KW-0472">Membrane</keyword>
<dbReference type="Proteomes" id="UP000245551">
    <property type="component" value="Unassembled WGS sequence"/>
</dbReference>
<feature type="transmembrane region" description="Helical" evidence="1">
    <location>
        <begin position="51"/>
        <end position="73"/>
    </location>
</feature>
<sequence>MATIDFIPDKLNTRPVVWRGFTVEELGLTALAGLAIGFVLAFFIMPFTSWIAFPMLMILMPIPTAWVSGGWLMRYKRNKPDHYLWQRVSLLRARLLSPGEHGSLATGSYRFITLSRAWELKRTRRKGLI</sequence>
<dbReference type="NCBIfam" id="TIGR03750">
    <property type="entry name" value="conj_TIGR03750"/>
    <property type="match status" value="1"/>
</dbReference>
<accession>A0A2T8WQI3</accession>
<gene>
    <name evidence="3" type="ORF">C4784_27450</name>
    <name evidence="2" type="ORF">C4855_26530</name>
</gene>
<evidence type="ECO:0000313" key="5">
    <source>
        <dbReference type="Proteomes" id="UP000245551"/>
    </source>
</evidence>
<evidence type="ECO:0000313" key="3">
    <source>
        <dbReference type="EMBL" id="PVM62605.1"/>
    </source>
</evidence>
<dbReference type="InterPro" id="IPR021877">
    <property type="entry name" value="DUF3487"/>
</dbReference>
<comment type="caution">
    <text evidence="2">The sequence shown here is derived from an EMBL/GenBank/DDBJ whole genome shotgun (WGS) entry which is preliminary data.</text>
</comment>
<dbReference type="EMBL" id="QDLV01000053">
    <property type="protein sequence ID" value="PVJ40648.1"/>
    <property type="molecule type" value="Genomic_DNA"/>
</dbReference>
<reference evidence="4 5" key="1">
    <citation type="submission" date="2018-04" db="EMBL/GenBank/DDBJ databases">
        <title>Serotype diversity and antimicrobial resistance among Salmonella enterica isolated from patients at an equine referral hospital.</title>
        <authorList>
            <person name="Leon I.M."/>
            <person name="Lawhon S.D."/>
            <person name="Norman K.N."/>
            <person name="Threadgill D.S."/>
            <person name="Ohta N."/>
            <person name="Vinasco J."/>
            <person name="Scott H.M."/>
        </authorList>
    </citation>
    <scope>NUCLEOTIDE SEQUENCE [LARGE SCALE GENOMIC DNA]</scope>
    <source>
        <strain evidence="3 4">159</strain>
        <strain evidence="2 5">230</strain>
    </source>
</reference>
<protein>
    <submittedName>
        <fullName evidence="2">TIGR03750 family conjugal transfer protein</fullName>
    </submittedName>
</protein>
<dbReference type="AlphaFoldDB" id="A0A2T8WQI3"/>
<dbReference type="EMBL" id="QDOO01000065">
    <property type="protein sequence ID" value="PVM62605.1"/>
    <property type="molecule type" value="Genomic_DNA"/>
</dbReference>
<dbReference type="RefSeq" id="WP_000190809.1">
    <property type="nucleotide sequence ID" value="NZ_CP024165.1"/>
</dbReference>
<feature type="transmembrane region" description="Helical" evidence="1">
    <location>
        <begin position="26"/>
        <end position="45"/>
    </location>
</feature>
<evidence type="ECO:0000313" key="4">
    <source>
        <dbReference type="Proteomes" id="UP000245068"/>
    </source>
</evidence>
<evidence type="ECO:0000313" key="2">
    <source>
        <dbReference type="EMBL" id="PVJ40648.1"/>
    </source>
</evidence>
<organism evidence="2 5">
    <name type="scientific">Salmonella enterica subsp. enterica serovar Gaminara</name>
    <dbReference type="NCBI Taxonomy" id="913070"/>
    <lineage>
        <taxon>Bacteria</taxon>
        <taxon>Pseudomonadati</taxon>
        <taxon>Pseudomonadota</taxon>
        <taxon>Gammaproteobacteria</taxon>
        <taxon>Enterobacterales</taxon>
        <taxon>Enterobacteriaceae</taxon>
        <taxon>Salmonella</taxon>
    </lineage>
</organism>
<dbReference type="Pfam" id="PF11990">
    <property type="entry name" value="DUF3487"/>
    <property type="match status" value="1"/>
</dbReference>
<proteinExistence type="predicted"/>
<keyword evidence="1" id="KW-1133">Transmembrane helix</keyword>